<dbReference type="PANTHER" id="PTHR30621">
    <property type="entry name" value="GLUTAMINE SYNTHETASE ADENYLYLTRANSFERASE"/>
    <property type="match status" value="1"/>
</dbReference>
<keyword evidence="1 7" id="KW-0808">Transferase</keyword>
<dbReference type="KEGG" id="tig:THII_2289"/>
<proteinExistence type="inferred from homology"/>
<dbReference type="Pfam" id="PF08335">
    <property type="entry name" value="GlnD_UR_UTase"/>
    <property type="match status" value="1"/>
</dbReference>
<evidence type="ECO:0000256" key="7">
    <source>
        <dbReference type="HAMAP-Rule" id="MF_00802"/>
    </source>
</evidence>
<keyword evidence="6 7" id="KW-0511">Multifunctional enzyme</keyword>
<feature type="domain" description="PII-uridylyltransferase/Glutamine-synthetase adenylyltransferase" evidence="9">
    <location>
        <begin position="311"/>
        <end position="449"/>
    </location>
</feature>
<dbReference type="Gene3D" id="3.30.460.10">
    <property type="entry name" value="Beta Polymerase, domain 2"/>
    <property type="match status" value="2"/>
</dbReference>
<dbReference type="GO" id="GO:0000287">
    <property type="term" value="F:magnesium ion binding"/>
    <property type="evidence" value="ECO:0007669"/>
    <property type="project" value="UniProtKB-UniRule"/>
</dbReference>
<comment type="function">
    <text evidence="7">Involved in the regulation of glutamine synthetase GlnA, a key enzyme in the process to assimilate ammonia. When cellular nitrogen levels are high, the C-terminal adenylyl transferase (AT) inactivates GlnA by covalent transfer of an adenylyl group from ATP to specific tyrosine residue of GlnA, thus reducing its activity. Conversely, when nitrogen levels are low, the N-terminal adenylyl removase (AR) activates GlnA by removing the adenylyl group by phosphorolysis, increasing its activity. The regulatory region of GlnE binds the signal transduction protein PII (GlnB) which indicates the nitrogen status of the cell.</text>
</comment>
<dbReference type="FunFam" id="3.30.460.10:FF:000009">
    <property type="entry name" value="Bifunctional glutamine synthetase adenylyltransferase/adenylyl-removing enzyme"/>
    <property type="match status" value="2"/>
</dbReference>
<dbReference type="NCBIfam" id="NF008292">
    <property type="entry name" value="PRK11072.1"/>
    <property type="match status" value="1"/>
</dbReference>
<reference evidence="10 11" key="1">
    <citation type="journal article" date="2014" name="ISME J.">
        <title>Ecophysiology of Thioploca ingrica as revealed by the complete genome sequence supplemented with proteomic evidence.</title>
        <authorList>
            <person name="Kojima H."/>
            <person name="Ogura Y."/>
            <person name="Yamamoto N."/>
            <person name="Togashi T."/>
            <person name="Mori H."/>
            <person name="Watanabe T."/>
            <person name="Nemoto F."/>
            <person name="Kurokawa K."/>
            <person name="Hayashi T."/>
            <person name="Fukui M."/>
        </authorList>
    </citation>
    <scope>NUCLEOTIDE SEQUENCE [LARGE SCALE GENOMIC DNA]</scope>
</reference>
<keyword evidence="3 7" id="KW-0547">Nucleotide-binding</keyword>
<dbReference type="GO" id="GO:0047388">
    <property type="term" value="F:[glutamine synthetase]-adenylyl-L-tyrosine phosphorylase activity"/>
    <property type="evidence" value="ECO:0007669"/>
    <property type="project" value="UniProtKB-EC"/>
</dbReference>
<keyword evidence="5 7" id="KW-0460">Magnesium</keyword>
<feature type="region of interest" description="Adenylyl removase" evidence="7">
    <location>
        <begin position="1"/>
        <end position="458"/>
    </location>
</feature>
<dbReference type="EC" id="2.7.7.42" evidence="7"/>
<evidence type="ECO:0000256" key="4">
    <source>
        <dbReference type="ARBA" id="ARBA00022840"/>
    </source>
</evidence>
<dbReference type="HAMAP" id="MF_00802">
    <property type="entry name" value="GlnE"/>
    <property type="match status" value="1"/>
</dbReference>
<dbReference type="GO" id="GO:0008882">
    <property type="term" value="F:[glutamate-ammonia-ligase] adenylyltransferase activity"/>
    <property type="evidence" value="ECO:0007669"/>
    <property type="project" value="UniProtKB-UniRule"/>
</dbReference>
<comment type="catalytic activity">
    <reaction evidence="7">
        <text>[glutamine synthetase]-O(4)-(5'-adenylyl)-L-tyrosine + phosphate = [glutamine synthetase]-L-tyrosine + ADP</text>
        <dbReference type="Rhea" id="RHEA:43716"/>
        <dbReference type="Rhea" id="RHEA-COMP:10660"/>
        <dbReference type="Rhea" id="RHEA-COMP:10661"/>
        <dbReference type="ChEBI" id="CHEBI:43474"/>
        <dbReference type="ChEBI" id="CHEBI:46858"/>
        <dbReference type="ChEBI" id="CHEBI:83624"/>
        <dbReference type="ChEBI" id="CHEBI:456216"/>
        <dbReference type="EC" id="2.7.7.89"/>
    </reaction>
</comment>
<dbReference type="Gene3D" id="1.20.120.330">
    <property type="entry name" value="Nucleotidyltransferases domain 2"/>
    <property type="match status" value="2"/>
</dbReference>
<dbReference type="OrthoDB" id="9759366at2"/>
<dbReference type="GO" id="GO:0005829">
    <property type="term" value="C:cytosol"/>
    <property type="evidence" value="ECO:0007669"/>
    <property type="project" value="TreeGrafter"/>
</dbReference>
<dbReference type="SUPFAM" id="SSF81301">
    <property type="entry name" value="Nucleotidyltransferase"/>
    <property type="match status" value="2"/>
</dbReference>
<evidence type="ECO:0000259" key="8">
    <source>
        <dbReference type="Pfam" id="PF03710"/>
    </source>
</evidence>
<dbReference type="PANTHER" id="PTHR30621:SF0">
    <property type="entry name" value="BIFUNCTIONAL GLUTAMINE SYNTHETASE ADENYLYLTRANSFERASE_ADENYLYL-REMOVING ENZYME"/>
    <property type="match status" value="1"/>
</dbReference>
<dbReference type="EC" id="2.7.7.89" evidence="7"/>
<dbReference type="InterPro" id="IPR043519">
    <property type="entry name" value="NT_sf"/>
</dbReference>
<evidence type="ECO:0000259" key="9">
    <source>
        <dbReference type="Pfam" id="PF08335"/>
    </source>
</evidence>
<dbReference type="GO" id="GO:0000820">
    <property type="term" value="P:regulation of glutamine family amino acid metabolic process"/>
    <property type="evidence" value="ECO:0007669"/>
    <property type="project" value="UniProtKB-UniRule"/>
</dbReference>
<comment type="catalytic activity">
    <reaction evidence="7">
        <text>[glutamine synthetase]-L-tyrosine + ATP = [glutamine synthetase]-O(4)-(5'-adenylyl)-L-tyrosine + diphosphate</text>
        <dbReference type="Rhea" id="RHEA:18589"/>
        <dbReference type="Rhea" id="RHEA-COMP:10660"/>
        <dbReference type="Rhea" id="RHEA-COMP:10661"/>
        <dbReference type="ChEBI" id="CHEBI:30616"/>
        <dbReference type="ChEBI" id="CHEBI:33019"/>
        <dbReference type="ChEBI" id="CHEBI:46858"/>
        <dbReference type="ChEBI" id="CHEBI:83624"/>
        <dbReference type="EC" id="2.7.7.42"/>
    </reaction>
</comment>
<dbReference type="Pfam" id="PF03710">
    <property type="entry name" value="GlnE"/>
    <property type="match status" value="2"/>
</dbReference>
<keyword evidence="2 7" id="KW-0548">Nucleotidyltransferase</keyword>
<dbReference type="EMBL" id="AP014633">
    <property type="protein sequence ID" value="BAP56586.1"/>
    <property type="molecule type" value="Genomic_DNA"/>
</dbReference>
<dbReference type="SUPFAM" id="SSF81593">
    <property type="entry name" value="Nucleotidyltransferase substrate binding subunit/domain"/>
    <property type="match status" value="2"/>
</dbReference>
<dbReference type="InterPro" id="IPR013546">
    <property type="entry name" value="PII_UdlTrfase/GS_AdlTrfase"/>
</dbReference>
<dbReference type="Proteomes" id="UP000031623">
    <property type="component" value="Chromosome"/>
</dbReference>
<dbReference type="InterPro" id="IPR005190">
    <property type="entry name" value="GlnE_rpt_dom"/>
</dbReference>
<comment type="cofactor">
    <cofactor evidence="7">
        <name>Mg(2+)</name>
        <dbReference type="ChEBI" id="CHEBI:18420"/>
    </cofactor>
</comment>
<accession>A0A090BVB9</accession>
<sequence>MNLPPTFSELPTLLQPEVERLWQNYLAHASVEAQAQLEQQPQILTSLPPVWAVSLFIAKNCAQYPDLLTDLINSGDLLTIPDNYTYHLDNQLLKVSDEASLMRMLRLYRRREMIRIAWRDLAGWASLEETLKSLSDLADAMIAAALTWLYQQLTAQLGTPSDEHGLPQPLIVLALGKLGGQELNFSSDIDLIFAYPEVGETKGVKRSRTNQEFFVRLAQKLIHTLNHLTADGFVFRVDMRLRPFGESGPLVMNFAAMEQYYQAHARDWERYALVKARVAACYQPVGQVLLKTLRPFIYRRYLDFNAFEALRNMKALIDQETNRKGLNSNIKLGQGGIREIEFTCQVFQLIRGGRQPALQQRHLLTVLAQLEQYQILTAETAQYLRNAYRFLRITENHLQAIEDRQTQTLPEDALNQTRLAYSMGFEDWNHFIAQLLYHQQKVHLEFEQVIAPTSFTKLLPSTQFNRWQTLWIENLHKAEPAEFLLIQAGFQDATKVLAHLQQLVSSHSVKKLTQRGRERLDTLIPLIMAAVVEQPNQDETIHRMLQLIESIAQRGVYLTLLIERPLVLKQLVKLCAQSAWIAEQITRYPLLLDELLDSRRLYDPLKPEELDNALQAQLAHLPADDLEMQMDSLRQFKRAQVLHVAAAEIAGNLTVEVTSDYLAAIADCLMRKSLAMAWDYLTEQYGQPWCYDDEQRRLAGFCIVGYGKAGGIELSYSSDLDIVFLHNSHGNQQLTDGNKTLDNNVFFVRLAQRIIHLLTTNTPAGILYEVDSRLRPGGNSGLLVSSLNAFTHYQHQAAWTWEHQALIRARAIAGDAQCMAQFEKIRRDILSLPRDPHQVKQDIVEMRNKMRDTLDKSTKSRFDIKQGVGGVTDIEFLIQGGVLRWAAAYPNLLDTTGMLPLLRRFAEYRLFDEIACEQLSTAFRTYRAEIHRLALQNQAAIIENEGLVEQRQQVKHWWVVMME</sequence>
<keyword evidence="11" id="KW-1185">Reference proteome</keyword>
<dbReference type="FunFam" id="1.20.120.330:FF:000005">
    <property type="entry name" value="Bifunctional glutamine synthetase adenylyltransferase/adenylyl-removing enzyme"/>
    <property type="match status" value="1"/>
</dbReference>
<evidence type="ECO:0000256" key="1">
    <source>
        <dbReference type="ARBA" id="ARBA00022679"/>
    </source>
</evidence>
<feature type="domain" description="Glutamate-ammonia ligase adenylyltransferase repeated" evidence="8">
    <location>
        <begin position="568"/>
        <end position="824"/>
    </location>
</feature>
<feature type="region of interest" description="Adenylyl transferase" evidence="7">
    <location>
        <begin position="471"/>
        <end position="963"/>
    </location>
</feature>
<dbReference type="Gene3D" id="1.10.4050.10">
    <property type="entry name" value="Glutamine synthase adenylyltransferase GlnE"/>
    <property type="match status" value="1"/>
</dbReference>
<dbReference type="AlphaFoldDB" id="A0A090BVB9"/>
<evidence type="ECO:0000313" key="11">
    <source>
        <dbReference type="Proteomes" id="UP000031623"/>
    </source>
</evidence>
<keyword evidence="4 7" id="KW-0067">ATP-binding</keyword>
<protein>
    <recommendedName>
        <fullName evidence="7">Bifunctional glutamine synthetase adenylyltransferase/adenylyl-removing enzyme</fullName>
    </recommendedName>
    <alternativeName>
        <fullName evidence="7">ATP:glutamine synthetase adenylyltransferase</fullName>
    </alternativeName>
    <alternativeName>
        <fullName evidence="7">ATase</fullName>
    </alternativeName>
    <domain>
        <recommendedName>
            <fullName evidence="7">Glutamine synthetase adenylyl-L-tyrosine phosphorylase</fullName>
            <ecNumber evidence="7">2.7.7.89</ecNumber>
        </recommendedName>
        <alternativeName>
            <fullName evidence="7">Adenylyl removase</fullName>
            <shortName evidence="7">AR</shortName>
            <shortName evidence="7">AT-N</shortName>
        </alternativeName>
    </domain>
    <domain>
        <recommendedName>
            <fullName evidence="7">Glutamine synthetase adenylyl transferase</fullName>
            <ecNumber evidence="7">2.7.7.42</ecNumber>
        </recommendedName>
        <alternativeName>
            <fullName evidence="7">Adenylyl transferase</fullName>
            <shortName evidence="7">AT</shortName>
            <shortName evidence="7">AT-C</shortName>
        </alternativeName>
    </domain>
</protein>
<gene>
    <name evidence="7" type="primary">glnE</name>
    <name evidence="10" type="ORF">THII_2289</name>
</gene>
<dbReference type="STRING" id="40754.THII_2289"/>
<dbReference type="CDD" id="cd05401">
    <property type="entry name" value="NT_GlnE_GlnD_like"/>
    <property type="match status" value="2"/>
</dbReference>
<dbReference type="HOGENOM" id="CLU_006233_0_1_6"/>
<organism evidence="10 11">
    <name type="scientific">Thioploca ingrica</name>
    <dbReference type="NCBI Taxonomy" id="40754"/>
    <lineage>
        <taxon>Bacteria</taxon>
        <taxon>Pseudomonadati</taxon>
        <taxon>Pseudomonadota</taxon>
        <taxon>Gammaproteobacteria</taxon>
        <taxon>Thiotrichales</taxon>
        <taxon>Thiotrichaceae</taxon>
        <taxon>Thioploca</taxon>
    </lineage>
</organism>
<evidence type="ECO:0000256" key="5">
    <source>
        <dbReference type="ARBA" id="ARBA00022842"/>
    </source>
</evidence>
<feature type="domain" description="Glutamate-ammonia ligase adenylyltransferase repeated" evidence="8">
    <location>
        <begin position="46"/>
        <end position="286"/>
    </location>
</feature>
<evidence type="ECO:0000256" key="2">
    <source>
        <dbReference type="ARBA" id="ARBA00022695"/>
    </source>
</evidence>
<dbReference type="Gene3D" id="1.20.120.1510">
    <property type="match status" value="1"/>
</dbReference>
<evidence type="ECO:0000256" key="3">
    <source>
        <dbReference type="ARBA" id="ARBA00022741"/>
    </source>
</evidence>
<comment type="similarity">
    <text evidence="7">Belongs to the GlnE family.</text>
</comment>
<evidence type="ECO:0000313" key="10">
    <source>
        <dbReference type="EMBL" id="BAP56586.1"/>
    </source>
</evidence>
<evidence type="ECO:0000256" key="6">
    <source>
        <dbReference type="ARBA" id="ARBA00023268"/>
    </source>
</evidence>
<dbReference type="InterPro" id="IPR023057">
    <property type="entry name" value="GlnE"/>
</dbReference>
<dbReference type="GO" id="GO:0005524">
    <property type="term" value="F:ATP binding"/>
    <property type="evidence" value="ECO:0007669"/>
    <property type="project" value="UniProtKB-UniRule"/>
</dbReference>
<name>A0A090BVB9_9GAMM</name>